<name>A0ABQ1PQK4_9BACI</name>
<dbReference type="Proteomes" id="UP000619534">
    <property type="component" value="Unassembled WGS sequence"/>
</dbReference>
<evidence type="ECO:0000313" key="1">
    <source>
        <dbReference type="EMBL" id="GGD01327.1"/>
    </source>
</evidence>
<dbReference type="RefSeq" id="WP_258953954.1">
    <property type="nucleotide sequence ID" value="NZ_BMCJ01000007.1"/>
</dbReference>
<sequence length="42" mass="4884">MEYEKLLTTLFEQSIQSVTPVKKGFSSDEKFLVNLLEESNFL</sequence>
<protein>
    <submittedName>
        <fullName evidence="1">Uncharacterized protein</fullName>
    </submittedName>
</protein>
<accession>A0ABQ1PQK4</accession>
<comment type="caution">
    <text evidence="1">The sequence shown here is derived from an EMBL/GenBank/DDBJ whole genome shotgun (WGS) entry which is preliminary data.</text>
</comment>
<evidence type="ECO:0000313" key="2">
    <source>
        <dbReference type="Proteomes" id="UP000619534"/>
    </source>
</evidence>
<organism evidence="1 2">
    <name type="scientific">Thalassobacillus devorans</name>
    <dbReference type="NCBI Taxonomy" id="279813"/>
    <lineage>
        <taxon>Bacteria</taxon>
        <taxon>Bacillati</taxon>
        <taxon>Bacillota</taxon>
        <taxon>Bacilli</taxon>
        <taxon>Bacillales</taxon>
        <taxon>Bacillaceae</taxon>
        <taxon>Thalassobacillus</taxon>
    </lineage>
</organism>
<keyword evidence="2" id="KW-1185">Reference proteome</keyword>
<dbReference type="EMBL" id="BMCJ01000007">
    <property type="protein sequence ID" value="GGD01327.1"/>
    <property type="molecule type" value="Genomic_DNA"/>
</dbReference>
<reference evidence="2" key="1">
    <citation type="journal article" date="2019" name="Int. J. Syst. Evol. Microbiol.">
        <title>The Global Catalogue of Microorganisms (GCM) 10K type strain sequencing project: providing services to taxonomists for standard genome sequencing and annotation.</title>
        <authorList>
            <consortium name="The Broad Institute Genomics Platform"/>
            <consortium name="The Broad Institute Genome Sequencing Center for Infectious Disease"/>
            <person name="Wu L."/>
            <person name="Ma J."/>
        </authorList>
    </citation>
    <scope>NUCLEOTIDE SEQUENCE [LARGE SCALE GENOMIC DNA]</scope>
    <source>
        <strain evidence="2">CCM 7282</strain>
    </source>
</reference>
<gene>
    <name evidence="1" type="ORF">GCM10007216_35060</name>
</gene>
<proteinExistence type="predicted"/>